<comment type="caution">
    <text evidence="2">The sequence shown here is derived from an EMBL/GenBank/DDBJ whole genome shotgun (WGS) entry which is preliminary data.</text>
</comment>
<sequence>MCMRLRTRPVALAALACCVVLALLALLHARQSPLRLSTDFTRGPRDVFAVVVTVSTKKHVLDVRTMIRYWERERWPNGTLPCGSTKGPADNATAHVRPRPDLVIYSAQPLSHTLTQSMRDELHRAPRSR</sequence>
<proteinExistence type="predicted"/>
<keyword evidence="1" id="KW-0732">Signal</keyword>
<name>A0AAV9IVQ0_CYACA</name>
<evidence type="ECO:0000256" key="1">
    <source>
        <dbReference type="SAM" id="SignalP"/>
    </source>
</evidence>
<dbReference type="EMBL" id="JANCYW010000007">
    <property type="protein sequence ID" value="KAK4536175.1"/>
    <property type="molecule type" value="Genomic_DNA"/>
</dbReference>
<keyword evidence="3" id="KW-1185">Reference proteome</keyword>
<feature type="signal peptide" evidence="1">
    <location>
        <begin position="1"/>
        <end position="29"/>
    </location>
</feature>
<reference evidence="2 3" key="1">
    <citation type="submission" date="2022-07" db="EMBL/GenBank/DDBJ databases">
        <title>Genome-wide signatures of adaptation to extreme environments.</title>
        <authorList>
            <person name="Cho C.H."/>
            <person name="Yoon H.S."/>
        </authorList>
    </citation>
    <scope>NUCLEOTIDE SEQUENCE [LARGE SCALE GENOMIC DNA]</scope>
    <source>
        <strain evidence="2 3">DBV 063 E5</strain>
    </source>
</reference>
<feature type="chain" id="PRO_5043373139" description="Hexosyltransferase" evidence="1">
    <location>
        <begin position="30"/>
        <end position="129"/>
    </location>
</feature>
<evidence type="ECO:0000313" key="2">
    <source>
        <dbReference type="EMBL" id="KAK4536175.1"/>
    </source>
</evidence>
<organism evidence="2 3">
    <name type="scientific">Cyanidium caldarium</name>
    <name type="common">Red alga</name>
    <dbReference type="NCBI Taxonomy" id="2771"/>
    <lineage>
        <taxon>Eukaryota</taxon>
        <taxon>Rhodophyta</taxon>
        <taxon>Bangiophyceae</taxon>
        <taxon>Cyanidiales</taxon>
        <taxon>Cyanidiaceae</taxon>
        <taxon>Cyanidium</taxon>
    </lineage>
</organism>
<dbReference type="Proteomes" id="UP001301350">
    <property type="component" value="Unassembled WGS sequence"/>
</dbReference>
<accession>A0AAV9IVQ0</accession>
<protein>
    <recommendedName>
        <fullName evidence="4">Hexosyltransferase</fullName>
    </recommendedName>
</protein>
<gene>
    <name evidence="2" type="ORF">CDCA_CDCA07G2200</name>
</gene>
<evidence type="ECO:0000313" key="3">
    <source>
        <dbReference type="Proteomes" id="UP001301350"/>
    </source>
</evidence>
<evidence type="ECO:0008006" key="4">
    <source>
        <dbReference type="Google" id="ProtNLM"/>
    </source>
</evidence>
<dbReference type="AlphaFoldDB" id="A0AAV9IVQ0"/>